<dbReference type="Gene3D" id="3.90.550.10">
    <property type="entry name" value="Spore Coat Polysaccharide Biosynthesis Protein SpsA, Chain A"/>
    <property type="match status" value="1"/>
</dbReference>
<dbReference type="Pfam" id="PF00535">
    <property type="entry name" value="Glycos_transf_2"/>
    <property type="match status" value="1"/>
</dbReference>
<protein>
    <recommendedName>
        <fullName evidence="6">Glycosyl transferase family 2</fullName>
    </recommendedName>
</protein>
<dbReference type="GO" id="GO:0016740">
    <property type="term" value="F:transferase activity"/>
    <property type="evidence" value="ECO:0007669"/>
    <property type="project" value="UniProtKB-KW"/>
</dbReference>
<evidence type="ECO:0000259" key="3">
    <source>
        <dbReference type="Pfam" id="PF02709"/>
    </source>
</evidence>
<name>H1YIG3_9SPHI</name>
<dbReference type="InterPro" id="IPR001173">
    <property type="entry name" value="Glyco_trans_2-like"/>
</dbReference>
<evidence type="ECO:0000256" key="1">
    <source>
        <dbReference type="ARBA" id="ARBA00022679"/>
    </source>
</evidence>
<keyword evidence="5" id="KW-1185">Reference proteome</keyword>
<keyword evidence="1" id="KW-0808">Transferase</keyword>
<evidence type="ECO:0000313" key="4">
    <source>
        <dbReference type="EMBL" id="EHQ27576.1"/>
    </source>
</evidence>
<sequence length="366" mass="42878">MKKKFKISICIVSMNRLHHLKQTLLQNIIDNSDYQMLEYILLDYNSNDGMEKWVKENFQKYISDGILKYYRTVEPTQWNPSHAKNLAFNLAQGEILCNIWADYYAGPQFATYVNEQFNEDENIVLTPIKSQRESLLCAAKPDVLAKVCVRTADFKAVNGFDEKMDRHGFEDHDFVNRLELIGVKRTLIEDLSFLNFISHSDDERFEENADDLKVYINYKSPFESEILFLYNNGDYKKASIIDNYAAVSGRFVSSYIPNKSLFEYTVRTPGWQFGVWNEQNDIIRLSGSRGFFARLVKTRINGHYGFQSKKGSIFYIIDDQQLLKELLTFDHFFYTRSIMEENMRKKVVVVNSEGYGQVRKFEICTK</sequence>
<dbReference type="Pfam" id="PF02709">
    <property type="entry name" value="Glyco_transf_7C"/>
    <property type="match status" value="1"/>
</dbReference>
<dbReference type="eggNOG" id="COG1215">
    <property type="taxonomic scope" value="Bacteria"/>
</dbReference>
<dbReference type="InterPro" id="IPR029044">
    <property type="entry name" value="Nucleotide-diphossugar_trans"/>
</dbReference>
<dbReference type="SUPFAM" id="SSF53448">
    <property type="entry name" value="Nucleotide-diphospho-sugar transferases"/>
    <property type="match status" value="1"/>
</dbReference>
<dbReference type="InterPro" id="IPR027791">
    <property type="entry name" value="Galactosyl_T_C"/>
</dbReference>
<evidence type="ECO:0000313" key="5">
    <source>
        <dbReference type="Proteomes" id="UP000002774"/>
    </source>
</evidence>
<reference evidence="4" key="1">
    <citation type="submission" date="2011-09" db="EMBL/GenBank/DDBJ databases">
        <title>The permanent draft genome of Mucilaginibacter paludis DSM 18603.</title>
        <authorList>
            <consortium name="US DOE Joint Genome Institute (JGI-PGF)"/>
            <person name="Lucas S."/>
            <person name="Han J."/>
            <person name="Lapidus A."/>
            <person name="Bruce D."/>
            <person name="Goodwin L."/>
            <person name="Pitluck S."/>
            <person name="Peters L."/>
            <person name="Kyrpides N."/>
            <person name="Mavromatis K."/>
            <person name="Ivanova N."/>
            <person name="Mikhailova N."/>
            <person name="Held B."/>
            <person name="Detter J.C."/>
            <person name="Tapia R."/>
            <person name="Han C."/>
            <person name="Land M."/>
            <person name="Hauser L."/>
            <person name="Markowitz V."/>
            <person name="Cheng J.-F."/>
            <person name="Hugenholtz P."/>
            <person name="Woyke T."/>
            <person name="Wu D."/>
            <person name="Tindall B."/>
            <person name="Brambilla E."/>
            <person name="Klenk H.-P."/>
            <person name="Eisen J.A."/>
        </authorList>
    </citation>
    <scope>NUCLEOTIDE SEQUENCE [LARGE SCALE GENOMIC DNA]</scope>
    <source>
        <strain evidence="4">DSM 18603</strain>
    </source>
</reference>
<dbReference type="EMBL" id="CM001403">
    <property type="protein sequence ID" value="EHQ27576.1"/>
    <property type="molecule type" value="Genomic_DNA"/>
</dbReference>
<evidence type="ECO:0008006" key="6">
    <source>
        <dbReference type="Google" id="ProtNLM"/>
    </source>
</evidence>
<dbReference type="Proteomes" id="UP000002774">
    <property type="component" value="Chromosome"/>
</dbReference>
<feature type="domain" description="Glycosyltransferase 2-like" evidence="2">
    <location>
        <begin position="8"/>
        <end position="128"/>
    </location>
</feature>
<dbReference type="STRING" id="714943.Mucpa_3478"/>
<accession>H1YIG3</accession>
<evidence type="ECO:0000259" key="2">
    <source>
        <dbReference type="Pfam" id="PF00535"/>
    </source>
</evidence>
<proteinExistence type="predicted"/>
<dbReference type="CDD" id="cd00761">
    <property type="entry name" value="Glyco_tranf_GTA_type"/>
    <property type="match status" value="1"/>
</dbReference>
<dbReference type="HOGENOM" id="CLU_064475_0_0_10"/>
<dbReference type="AlphaFoldDB" id="H1YIG3"/>
<organism evidence="4 5">
    <name type="scientific">Mucilaginibacter paludis DSM 18603</name>
    <dbReference type="NCBI Taxonomy" id="714943"/>
    <lineage>
        <taxon>Bacteria</taxon>
        <taxon>Pseudomonadati</taxon>
        <taxon>Bacteroidota</taxon>
        <taxon>Sphingobacteriia</taxon>
        <taxon>Sphingobacteriales</taxon>
        <taxon>Sphingobacteriaceae</taxon>
        <taxon>Mucilaginibacter</taxon>
    </lineage>
</organism>
<feature type="domain" description="Galactosyltransferase C-terminal" evidence="3">
    <location>
        <begin position="149"/>
        <end position="186"/>
    </location>
</feature>
<gene>
    <name evidence="4" type="ORF">Mucpa_3478</name>
</gene>